<dbReference type="EMBL" id="BKCJ010142652">
    <property type="protein sequence ID" value="GEX97234.1"/>
    <property type="molecule type" value="Genomic_DNA"/>
</dbReference>
<sequence>MGLDDTYMQLRSNIFSSDPLPDDKDAYVLISSEWSHRSVVTGSGVGSSQRTQSSVFNSSINNRSGVQRSQTFGNTPRPNNNVTRTNNNGNRKVGGGPSLVCEHCGFNGHTIDRCFKLIGIKVSHPNGTEALITKVARDSKFIVGFDESKYFLMSQDLMDVKIIGIGRQVNELYYFDSMEGSNGFASENQMAATSGFDSALSEDDYPDIPTTKHVQNLDNQPLRRKYCLDLLSGFELLACKPSATPLEKNLTIANEPTEIDKNTLSRYSAKAEYRAMASVTSEVTWILKILKDLDWDQVLPVKLFCDS</sequence>
<comment type="caution">
    <text evidence="2">The sequence shown here is derived from an EMBL/GenBank/DDBJ whole genome shotgun (WGS) entry which is preliminary data.</text>
</comment>
<feature type="compositionally biased region" description="Polar residues" evidence="1">
    <location>
        <begin position="56"/>
        <end position="72"/>
    </location>
</feature>
<protein>
    <submittedName>
        <fullName evidence="2">Ribonuclease H-like domain-containing protein</fullName>
    </submittedName>
</protein>
<accession>A0A699HE72</accession>
<reference evidence="2" key="1">
    <citation type="journal article" date="2019" name="Sci. Rep.">
        <title>Draft genome of Tanacetum cinerariifolium, the natural source of mosquito coil.</title>
        <authorList>
            <person name="Yamashiro T."/>
            <person name="Shiraishi A."/>
            <person name="Satake H."/>
            <person name="Nakayama K."/>
        </authorList>
    </citation>
    <scope>NUCLEOTIDE SEQUENCE</scope>
</reference>
<feature type="compositionally biased region" description="Low complexity" evidence="1">
    <location>
        <begin position="73"/>
        <end position="91"/>
    </location>
</feature>
<dbReference type="PANTHER" id="PTHR34222:SF99">
    <property type="entry name" value="PROTEIN, PUTATIVE-RELATED"/>
    <property type="match status" value="1"/>
</dbReference>
<organism evidence="2">
    <name type="scientific">Tanacetum cinerariifolium</name>
    <name type="common">Dalmatian daisy</name>
    <name type="synonym">Chrysanthemum cinerariifolium</name>
    <dbReference type="NCBI Taxonomy" id="118510"/>
    <lineage>
        <taxon>Eukaryota</taxon>
        <taxon>Viridiplantae</taxon>
        <taxon>Streptophyta</taxon>
        <taxon>Embryophyta</taxon>
        <taxon>Tracheophyta</taxon>
        <taxon>Spermatophyta</taxon>
        <taxon>Magnoliopsida</taxon>
        <taxon>eudicotyledons</taxon>
        <taxon>Gunneridae</taxon>
        <taxon>Pentapetalae</taxon>
        <taxon>asterids</taxon>
        <taxon>campanulids</taxon>
        <taxon>Asterales</taxon>
        <taxon>Asteraceae</taxon>
        <taxon>Asteroideae</taxon>
        <taxon>Anthemideae</taxon>
        <taxon>Anthemidinae</taxon>
        <taxon>Tanacetum</taxon>
    </lineage>
</organism>
<feature type="region of interest" description="Disordered" evidence="1">
    <location>
        <begin position="40"/>
        <end position="93"/>
    </location>
</feature>
<dbReference type="AlphaFoldDB" id="A0A699HE72"/>
<feature type="compositionally biased region" description="Low complexity" evidence="1">
    <location>
        <begin position="40"/>
        <end position="55"/>
    </location>
</feature>
<proteinExistence type="predicted"/>
<gene>
    <name evidence="2" type="ORF">Tci_369209</name>
</gene>
<evidence type="ECO:0000313" key="2">
    <source>
        <dbReference type="EMBL" id="GEX97234.1"/>
    </source>
</evidence>
<evidence type="ECO:0000256" key="1">
    <source>
        <dbReference type="SAM" id="MobiDB-lite"/>
    </source>
</evidence>
<dbReference type="PANTHER" id="PTHR34222">
    <property type="entry name" value="GAG_PRE-INTEGRS DOMAIN-CONTAINING PROTEIN"/>
    <property type="match status" value="1"/>
</dbReference>
<name>A0A699HE72_TANCI</name>